<name>A0AAW1KHM4_POPJA</name>
<reference evidence="1 2" key="1">
    <citation type="journal article" date="2024" name="BMC Genomics">
        <title>De novo assembly and annotation of Popillia japonica's genome with initial clues to its potential as an invasive pest.</title>
        <authorList>
            <person name="Cucini C."/>
            <person name="Boschi S."/>
            <person name="Funari R."/>
            <person name="Cardaioli E."/>
            <person name="Iannotti N."/>
            <person name="Marturano G."/>
            <person name="Paoli F."/>
            <person name="Bruttini M."/>
            <person name="Carapelli A."/>
            <person name="Frati F."/>
            <person name="Nardi F."/>
        </authorList>
    </citation>
    <scope>NUCLEOTIDE SEQUENCE [LARGE SCALE GENOMIC DNA]</scope>
    <source>
        <strain evidence="1">DMR45628</strain>
    </source>
</reference>
<comment type="caution">
    <text evidence="1">The sequence shown here is derived from an EMBL/GenBank/DDBJ whole genome shotgun (WGS) entry which is preliminary data.</text>
</comment>
<proteinExistence type="predicted"/>
<sequence>MVGGSNIHSNQGPILYWETDLQELFDATTETAERSSREENSRLILNFLREFRAPRVPNTYKTTRTTITLSQPTDATTRIRTYFNGISNMSNPPTSHINDTITGKYQQLKNALVNIVSIINELPVNDNIPR</sequence>
<organism evidence="1 2">
    <name type="scientific">Popillia japonica</name>
    <name type="common">Japanese beetle</name>
    <dbReference type="NCBI Taxonomy" id="7064"/>
    <lineage>
        <taxon>Eukaryota</taxon>
        <taxon>Metazoa</taxon>
        <taxon>Ecdysozoa</taxon>
        <taxon>Arthropoda</taxon>
        <taxon>Hexapoda</taxon>
        <taxon>Insecta</taxon>
        <taxon>Pterygota</taxon>
        <taxon>Neoptera</taxon>
        <taxon>Endopterygota</taxon>
        <taxon>Coleoptera</taxon>
        <taxon>Polyphaga</taxon>
        <taxon>Scarabaeiformia</taxon>
        <taxon>Scarabaeidae</taxon>
        <taxon>Rutelinae</taxon>
        <taxon>Popillia</taxon>
    </lineage>
</organism>
<accession>A0AAW1KHM4</accession>
<keyword evidence="2" id="KW-1185">Reference proteome</keyword>
<gene>
    <name evidence="1" type="ORF">QE152_g23237</name>
</gene>
<dbReference type="Proteomes" id="UP001458880">
    <property type="component" value="Unassembled WGS sequence"/>
</dbReference>
<dbReference type="AlphaFoldDB" id="A0AAW1KHM4"/>
<dbReference type="EMBL" id="JASPKY010000229">
    <property type="protein sequence ID" value="KAK9718318.1"/>
    <property type="molecule type" value="Genomic_DNA"/>
</dbReference>
<evidence type="ECO:0000313" key="1">
    <source>
        <dbReference type="EMBL" id="KAK9718318.1"/>
    </source>
</evidence>
<evidence type="ECO:0000313" key="2">
    <source>
        <dbReference type="Proteomes" id="UP001458880"/>
    </source>
</evidence>
<protein>
    <submittedName>
        <fullName evidence="1">Uncharacterized protein</fullName>
    </submittedName>
</protein>